<keyword evidence="5 9" id="KW-0812">Transmembrane</keyword>
<feature type="transmembrane region" description="Helical" evidence="9">
    <location>
        <begin position="127"/>
        <end position="144"/>
    </location>
</feature>
<keyword evidence="3" id="KW-1003">Cell membrane</keyword>
<evidence type="ECO:0000256" key="7">
    <source>
        <dbReference type="ARBA" id="ARBA00023136"/>
    </source>
</evidence>
<feature type="transmembrane region" description="Helical" evidence="9">
    <location>
        <begin position="86"/>
        <end position="107"/>
    </location>
</feature>
<sequence length="157" mass="17749">MRKVIQSMNMTVNYLLILILIVLIVAVFCQVLFRFVLNQPLAWTEELSRYSLVWITFLGAAHAMATRSHIGMEAIVAKSPMALRRVLIVISGIVCLGFFFIMVQQGWNLAERSMTQLSPVLKIPMGLIYSVIPISGVLLSINLLDVTWQQLKRGEEQ</sequence>
<feature type="domain" description="Tripartite ATP-independent periplasmic transporters DctQ component" evidence="10">
    <location>
        <begin position="23"/>
        <end position="152"/>
    </location>
</feature>
<keyword evidence="7 9" id="KW-0472">Membrane</keyword>
<organism evidence="11 12">
    <name type="scientific">Halalkalibacter alkalisediminis</name>
    <dbReference type="NCBI Taxonomy" id="935616"/>
    <lineage>
        <taxon>Bacteria</taxon>
        <taxon>Bacillati</taxon>
        <taxon>Bacillota</taxon>
        <taxon>Bacilli</taxon>
        <taxon>Bacillales</taxon>
        <taxon>Bacillaceae</taxon>
        <taxon>Halalkalibacter</taxon>
    </lineage>
</organism>
<evidence type="ECO:0000256" key="4">
    <source>
        <dbReference type="ARBA" id="ARBA00022519"/>
    </source>
</evidence>
<evidence type="ECO:0000256" key="5">
    <source>
        <dbReference type="ARBA" id="ARBA00022692"/>
    </source>
</evidence>
<reference evidence="11 12" key="1">
    <citation type="submission" date="2024-09" db="EMBL/GenBank/DDBJ databases">
        <authorList>
            <person name="Sun Q."/>
            <person name="Mori K."/>
        </authorList>
    </citation>
    <scope>NUCLEOTIDE SEQUENCE [LARGE SCALE GENOMIC DNA]</scope>
    <source>
        <strain evidence="11 12">NCAIM B.02301</strain>
    </source>
</reference>
<protein>
    <submittedName>
        <fullName evidence="11">TRAP transporter small permease</fullName>
    </submittedName>
</protein>
<feature type="transmembrane region" description="Helical" evidence="9">
    <location>
        <begin position="47"/>
        <end position="65"/>
    </location>
</feature>
<gene>
    <name evidence="11" type="ORF">ACFFH4_00970</name>
</gene>
<evidence type="ECO:0000256" key="8">
    <source>
        <dbReference type="ARBA" id="ARBA00038436"/>
    </source>
</evidence>
<accession>A0ABV6NA14</accession>
<keyword evidence="6 9" id="KW-1133">Transmembrane helix</keyword>
<evidence type="ECO:0000313" key="12">
    <source>
        <dbReference type="Proteomes" id="UP001589833"/>
    </source>
</evidence>
<evidence type="ECO:0000256" key="6">
    <source>
        <dbReference type="ARBA" id="ARBA00022989"/>
    </source>
</evidence>
<evidence type="ECO:0000256" key="1">
    <source>
        <dbReference type="ARBA" id="ARBA00004429"/>
    </source>
</evidence>
<dbReference type="PANTHER" id="PTHR35011:SF2">
    <property type="entry name" value="2,3-DIKETO-L-GULONATE TRAP TRANSPORTER SMALL PERMEASE PROTEIN YIAM"/>
    <property type="match status" value="1"/>
</dbReference>
<name>A0ABV6NA14_9BACI</name>
<dbReference type="Pfam" id="PF04290">
    <property type="entry name" value="DctQ"/>
    <property type="match status" value="1"/>
</dbReference>
<dbReference type="RefSeq" id="WP_273845302.1">
    <property type="nucleotide sequence ID" value="NZ_JAQQWT010000012.1"/>
</dbReference>
<dbReference type="PANTHER" id="PTHR35011">
    <property type="entry name" value="2,3-DIKETO-L-GULONATE TRAP TRANSPORTER SMALL PERMEASE PROTEIN YIAM"/>
    <property type="match status" value="1"/>
</dbReference>
<evidence type="ECO:0000256" key="3">
    <source>
        <dbReference type="ARBA" id="ARBA00022475"/>
    </source>
</evidence>
<keyword evidence="2" id="KW-0813">Transport</keyword>
<dbReference type="EMBL" id="JBHLTR010000002">
    <property type="protein sequence ID" value="MFC0557623.1"/>
    <property type="molecule type" value="Genomic_DNA"/>
</dbReference>
<feature type="transmembrane region" description="Helical" evidence="9">
    <location>
        <begin position="12"/>
        <end position="35"/>
    </location>
</feature>
<proteinExistence type="inferred from homology"/>
<dbReference type="Proteomes" id="UP001589833">
    <property type="component" value="Unassembled WGS sequence"/>
</dbReference>
<evidence type="ECO:0000256" key="2">
    <source>
        <dbReference type="ARBA" id="ARBA00022448"/>
    </source>
</evidence>
<comment type="subcellular location">
    <subcellularLocation>
        <location evidence="1">Cell inner membrane</location>
        <topology evidence="1">Multi-pass membrane protein</topology>
    </subcellularLocation>
</comment>
<comment type="similarity">
    <text evidence="8">Belongs to the TRAP transporter small permease family.</text>
</comment>
<evidence type="ECO:0000313" key="11">
    <source>
        <dbReference type="EMBL" id="MFC0557623.1"/>
    </source>
</evidence>
<keyword evidence="12" id="KW-1185">Reference proteome</keyword>
<dbReference type="InterPro" id="IPR055348">
    <property type="entry name" value="DctQ"/>
</dbReference>
<evidence type="ECO:0000256" key="9">
    <source>
        <dbReference type="SAM" id="Phobius"/>
    </source>
</evidence>
<evidence type="ECO:0000259" key="10">
    <source>
        <dbReference type="Pfam" id="PF04290"/>
    </source>
</evidence>
<comment type="caution">
    <text evidence="11">The sequence shown here is derived from an EMBL/GenBank/DDBJ whole genome shotgun (WGS) entry which is preliminary data.</text>
</comment>
<dbReference type="InterPro" id="IPR007387">
    <property type="entry name" value="TRAP_DctQ"/>
</dbReference>
<keyword evidence="4" id="KW-0997">Cell inner membrane</keyword>